<dbReference type="RefSeq" id="WP_115593868.1">
    <property type="nucleotide sequence ID" value="NZ_QRHA01000009.1"/>
</dbReference>
<organism evidence="2 3">
    <name type="scientific">Alteromonas aestuariivivens</name>
    <dbReference type="NCBI Taxonomy" id="1938339"/>
    <lineage>
        <taxon>Bacteria</taxon>
        <taxon>Pseudomonadati</taxon>
        <taxon>Pseudomonadota</taxon>
        <taxon>Gammaproteobacteria</taxon>
        <taxon>Alteromonadales</taxon>
        <taxon>Alteromonadaceae</taxon>
        <taxon>Alteromonas/Salinimonas group</taxon>
        <taxon>Alteromonas</taxon>
    </lineage>
</organism>
<keyword evidence="1" id="KW-0378">Hydrolase</keyword>
<dbReference type="PANTHER" id="PTHR31793">
    <property type="entry name" value="4-HYDROXYBENZOYL-COA THIOESTERASE FAMILY MEMBER"/>
    <property type="match status" value="1"/>
</dbReference>
<dbReference type="CDD" id="cd00586">
    <property type="entry name" value="4HBT"/>
    <property type="match status" value="1"/>
</dbReference>
<accession>A0A3D8M634</accession>
<dbReference type="PANTHER" id="PTHR31793:SF37">
    <property type="entry name" value="ACYL-COA THIOESTER HYDROLASE YBGC"/>
    <property type="match status" value="1"/>
</dbReference>
<dbReference type="AlphaFoldDB" id="A0A3D8M634"/>
<dbReference type="InterPro" id="IPR029069">
    <property type="entry name" value="HotDog_dom_sf"/>
</dbReference>
<keyword evidence="3" id="KW-1185">Reference proteome</keyword>
<dbReference type="Pfam" id="PF13279">
    <property type="entry name" value="4HBT_2"/>
    <property type="match status" value="1"/>
</dbReference>
<dbReference type="OrthoDB" id="9801517at2"/>
<evidence type="ECO:0000313" key="2">
    <source>
        <dbReference type="EMBL" id="RDV24622.1"/>
    </source>
</evidence>
<evidence type="ECO:0000256" key="1">
    <source>
        <dbReference type="ARBA" id="ARBA00022801"/>
    </source>
</evidence>
<dbReference type="Proteomes" id="UP000256561">
    <property type="component" value="Unassembled WGS sequence"/>
</dbReference>
<reference evidence="3" key="1">
    <citation type="submission" date="2018-08" db="EMBL/GenBank/DDBJ databases">
        <authorList>
            <person name="Zhang J."/>
            <person name="Du Z.-J."/>
        </authorList>
    </citation>
    <scope>NUCLEOTIDE SEQUENCE [LARGE SCALE GENOMIC DNA]</scope>
    <source>
        <strain evidence="3">KCTC 52655</strain>
    </source>
</reference>
<evidence type="ECO:0000313" key="3">
    <source>
        <dbReference type="Proteomes" id="UP000256561"/>
    </source>
</evidence>
<dbReference type="EMBL" id="QRHA01000009">
    <property type="protein sequence ID" value="RDV24622.1"/>
    <property type="molecule type" value="Genomic_DNA"/>
</dbReference>
<name>A0A3D8M634_9ALTE</name>
<dbReference type="Gene3D" id="3.10.129.10">
    <property type="entry name" value="Hotdog Thioesterase"/>
    <property type="match status" value="1"/>
</dbReference>
<sequence>MSERLPWYHENPFIQTWQVGQQHIDHYQHVNNVAYLGQQELLAWAHSNHLGLSFSDYAECDRGMVIRRHELDYFLPCHLGDVIECGTWIIACDNTVSLTRQFQFVCTRRKQTVYAAKTQFICVSVTTGAPKRMPEKFREIYGQACVGAQ</sequence>
<dbReference type="InterPro" id="IPR050563">
    <property type="entry name" value="4-hydroxybenzoyl-CoA_TE"/>
</dbReference>
<gene>
    <name evidence="2" type="ORF">DXV75_13095</name>
</gene>
<dbReference type="SUPFAM" id="SSF54637">
    <property type="entry name" value="Thioesterase/thiol ester dehydrase-isomerase"/>
    <property type="match status" value="1"/>
</dbReference>
<protein>
    <submittedName>
        <fullName evidence="2">Acyl-CoA thioesterase</fullName>
    </submittedName>
</protein>
<proteinExistence type="predicted"/>
<comment type="caution">
    <text evidence="2">The sequence shown here is derived from an EMBL/GenBank/DDBJ whole genome shotgun (WGS) entry which is preliminary data.</text>
</comment>
<dbReference type="GO" id="GO:0047617">
    <property type="term" value="F:fatty acyl-CoA hydrolase activity"/>
    <property type="evidence" value="ECO:0007669"/>
    <property type="project" value="TreeGrafter"/>
</dbReference>